<name>A0A543I5M1_9MICO</name>
<proteinExistence type="predicted"/>
<protein>
    <submittedName>
        <fullName evidence="1">Uncharacterized protein</fullName>
    </submittedName>
</protein>
<sequence length="66" mass="7198">MTVLEFIENAADEAAARARKGAPSPEAGELAANAARFNTTVELERDITFLRMLTTTDTTLRTAKTR</sequence>
<organism evidence="1 2">
    <name type="scientific">Klugiella xanthotipulae</name>
    <dbReference type="NCBI Taxonomy" id="244735"/>
    <lineage>
        <taxon>Bacteria</taxon>
        <taxon>Bacillati</taxon>
        <taxon>Actinomycetota</taxon>
        <taxon>Actinomycetes</taxon>
        <taxon>Micrococcales</taxon>
        <taxon>Microbacteriaceae</taxon>
        <taxon>Klugiella</taxon>
    </lineage>
</organism>
<evidence type="ECO:0000313" key="2">
    <source>
        <dbReference type="Proteomes" id="UP000318331"/>
    </source>
</evidence>
<comment type="caution">
    <text evidence="1">The sequence shown here is derived from an EMBL/GenBank/DDBJ whole genome shotgun (WGS) entry which is preliminary data.</text>
</comment>
<gene>
    <name evidence="1" type="ORF">FB466_0715</name>
</gene>
<dbReference type="RefSeq" id="WP_141915864.1">
    <property type="nucleotide sequence ID" value="NZ_BAAAYS010000030.1"/>
</dbReference>
<keyword evidence="2" id="KW-1185">Reference proteome</keyword>
<dbReference type="EMBL" id="VFPN01000001">
    <property type="protein sequence ID" value="TQM65895.1"/>
    <property type="molecule type" value="Genomic_DNA"/>
</dbReference>
<dbReference type="Proteomes" id="UP000318331">
    <property type="component" value="Unassembled WGS sequence"/>
</dbReference>
<accession>A0A543I5M1</accession>
<reference evidence="1 2" key="1">
    <citation type="submission" date="2019-06" db="EMBL/GenBank/DDBJ databases">
        <title>Sequencing the genomes of 1000 actinobacteria strains.</title>
        <authorList>
            <person name="Klenk H.-P."/>
        </authorList>
    </citation>
    <scope>NUCLEOTIDE SEQUENCE [LARGE SCALE GENOMIC DNA]</scope>
    <source>
        <strain evidence="1 2">DSM 18031</strain>
    </source>
</reference>
<dbReference type="AlphaFoldDB" id="A0A543I5M1"/>
<evidence type="ECO:0000313" key="1">
    <source>
        <dbReference type="EMBL" id="TQM65895.1"/>
    </source>
</evidence>